<evidence type="ECO:0000256" key="4">
    <source>
        <dbReference type="ARBA" id="ARBA00023136"/>
    </source>
</evidence>
<dbReference type="Pfam" id="PF07980">
    <property type="entry name" value="SusD_RagB"/>
    <property type="match status" value="1"/>
</dbReference>
<feature type="domain" description="SusD-like N-terminal" evidence="7">
    <location>
        <begin position="82"/>
        <end position="252"/>
    </location>
</feature>
<evidence type="ECO:0000256" key="2">
    <source>
        <dbReference type="ARBA" id="ARBA00006275"/>
    </source>
</evidence>
<evidence type="ECO:0000256" key="5">
    <source>
        <dbReference type="ARBA" id="ARBA00023237"/>
    </source>
</evidence>
<keyword evidence="3" id="KW-0732">Signal</keyword>
<dbReference type="CDD" id="cd08977">
    <property type="entry name" value="SusD"/>
    <property type="match status" value="1"/>
</dbReference>
<evidence type="ECO:0000259" key="6">
    <source>
        <dbReference type="Pfam" id="PF07980"/>
    </source>
</evidence>
<keyword evidence="4" id="KW-0472">Membrane</keyword>
<organism evidence="8 9">
    <name type="scientific">Spirosoma endophyticum</name>
    <dbReference type="NCBI Taxonomy" id="662367"/>
    <lineage>
        <taxon>Bacteria</taxon>
        <taxon>Pseudomonadati</taxon>
        <taxon>Bacteroidota</taxon>
        <taxon>Cytophagia</taxon>
        <taxon>Cytophagales</taxon>
        <taxon>Cytophagaceae</taxon>
        <taxon>Spirosoma</taxon>
    </lineage>
</organism>
<dbReference type="InterPro" id="IPR033985">
    <property type="entry name" value="SusD-like_N"/>
</dbReference>
<dbReference type="EMBL" id="FOLQ01000002">
    <property type="protein sequence ID" value="SFC76374.1"/>
    <property type="molecule type" value="Genomic_DNA"/>
</dbReference>
<sequence>MSERAVDQHSGWRTRKGFTFILPPQPGTTLSLIHSFALLKIMKKILFVLPVLCLLQSCKEELIEKPKAVAVETFYNTASEVEAAVNAAYAQLRAVNGITGQLGAQLEAYTDYSYGRGSYQVLSDFQGLNSTNIPRTDDGWRLFYLSIRNANLVIQNAPKGASISKADVTKYVAEAKYLRAFAYFWLVRNWGGVPIRTEAQLNEPNVKRNTADEVYTLILSDLKEAEANLPDKGAQVGRATKWAAKAALAEVYFTRNQYAEARDKADEIIKSGAFSLVPVTTATEFDTKIFGPTVVTSTEEIWYLKETRQNDQGMYLAMFAHHPGSKLHGAGGFYAHYSDTQTNPVIKSWDDKDLRKSAFWYSWDIGLGKTSILCKKFSDPIAATSTGAGNDFPVYRYADILLLYAEAASRAGNGPTAAAVEALNQVHRRAYGKAPVTASDVDFKLADYTATTFSDLVLRERGYETQYEAKRWLDLKRLGTPKLKEIIKAATGKDVADKHLFWPIPVSELNYNTAIVPTDQNPGY</sequence>
<comment type="similarity">
    <text evidence="2">Belongs to the SusD family.</text>
</comment>
<dbReference type="STRING" id="662367.SAMN05216167_102346"/>
<dbReference type="Proteomes" id="UP000198598">
    <property type="component" value="Unassembled WGS sequence"/>
</dbReference>
<dbReference type="Gene3D" id="1.25.40.390">
    <property type="match status" value="1"/>
</dbReference>
<comment type="subcellular location">
    <subcellularLocation>
        <location evidence="1">Cell outer membrane</location>
    </subcellularLocation>
</comment>
<feature type="domain" description="RagB/SusD" evidence="6">
    <location>
        <begin position="369"/>
        <end position="524"/>
    </location>
</feature>
<protein>
    <submittedName>
        <fullName evidence="8">Starch-binding associating with outer membrane</fullName>
    </submittedName>
</protein>
<name>A0A1I1LTA9_9BACT</name>
<keyword evidence="9" id="KW-1185">Reference proteome</keyword>
<accession>A0A1I1LTA9</accession>
<dbReference type="Pfam" id="PF14322">
    <property type="entry name" value="SusD-like_3"/>
    <property type="match status" value="1"/>
</dbReference>
<evidence type="ECO:0000313" key="9">
    <source>
        <dbReference type="Proteomes" id="UP000198598"/>
    </source>
</evidence>
<evidence type="ECO:0000256" key="3">
    <source>
        <dbReference type="ARBA" id="ARBA00022729"/>
    </source>
</evidence>
<dbReference type="InterPro" id="IPR012944">
    <property type="entry name" value="SusD_RagB_dom"/>
</dbReference>
<evidence type="ECO:0000259" key="7">
    <source>
        <dbReference type="Pfam" id="PF14322"/>
    </source>
</evidence>
<evidence type="ECO:0000313" key="8">
    <source>
        <dbReference type="EMBL" id="SFC76374.1"/>
    </source>
</evidence>
<keyword evidence="5" id="KW-0998">Cell outer membrane</keyword>
<evidence type="ECO:0000256" key="1">
    <source>
        <dbReference type="ARBA" id="ARBA00004442"/>
    </source>
</evidence>
<dbReference type="InterPro" id="IPR011990">
    <property type="entry name" value="TPR-like_helical_dom_sf"/>
</dbReference>
<dbReference type="AlphaFoldDB" id="A0A1I1LTA9"/>
<dbReference type="SUPFAM" id="SSF48452">
    <property type="entry name" value="TPR-like"/>
    <property type="match status" value="1"/>
</dbReference>
<dbReference type="GO" id="GO:0009279">
    <property type="term" value="C:cell outer membrane"/>
    <property type="evidence" value="ECO:0007669"/>
    <property type="project" value="UniProtKB-SubCell"/>
</dbReference>
<reference evidence="8 9" key="1">
    <citation type="submission" date="2016-10" db="EMBL/GenBank/DDBJ databases">
        <authorList>
            <person name="de Groot N.N."/>
        </authorList>
    </citation>
    <scope>NUCLEOTIDE SEQUENCE [LARGE SCALE GENOMIC DNA]</scope>
    <source>
        <strain evidence="8 9">DSM 26130</strain>
    </source>
</reference>
<gene>
    <name evidence="8" type="ORF">SAMN05216167_102346</name>
</gene>
<proteinExistence type="inferred from homology"/>